<evidence type="ECO:0000256" key="3">
    <source>
        <dbReference type="ARBA" id="ARBA00022989"/>
    </source>
</evidence>
<feature type="transmembrane region" description="Helical" evidence="5">
    <location>
        <begin position="402"/>
        <end position="422"/>
    </location>
</feature>
<evidence type="ECO:0000256" key="4">
    <source>
        <dbReference type="ARBA" id="ARBA00023136"/>
    </source>
</evidence>
<dbReference type="GO" id="GO:0016020">
    <property type="term" value="C:membrane"/>
    <property type="evidence" value="ECO:0007669"/>
    <property type="project" value="UniProtKB-SubCell"/>
</dbReference>
<feature type="transmembrane region" description="Helical" evidence="5">
    <location>
        <begin position="378"/>
        <end position="396"/>
    </location>
</feature>
<evidence type="ECO:0000313" key="8">
    <source>
        <dbReference type="Proteomes" id="UP000591735"/>
    </source>
</evidence>
<dbReference type="GO" id="GO:0016874">
    <property type="term" value="F:ligase activity"/>
    <property type="evidence" value="ECO:0007669"/>
    <property type="project" value="UniProtKB-KW"/>
</dbReference>
<name>A0A840U9T0_9GAMM</name>
<protein>
    <submittedName>
        <fullName evidence="7">O-antigen ligase</fullName>
    </submittedName>
</protein>
<feature type="transmembrane region" description="Helical" evidence="5">
    <location>
        <begin position="171"/>
        <end position="191"/>
    </location>
</feature>
<dbReference type="InterPro" id="IPR051533">
    <property type="entry name" value="WaaL-like"/>
</dbReference>
<evidence type="ECO:0000256" key="2">
    <source>
        <dbReference type="ARBA" id="ARBA00022692"/>
    </source>
</evidence>
<feature type="transmembrane region" description="Helical" evidence="5">
    <location>
        <begin position="344"/>
        <end position="366"/>
    </location>
</feature>
<feature type="transmembrane region" description="Helical" evidence="5">
    <location>
        <begin position="102"/>
        <end position="119"/>
    </location>
</feature>
<dbReference type="Pfam" id="PF04932">
    <property type="entry name" value="Wzy_C"/>
    <property type="match status" value="1"/>
</dbReference>
<dbReference type="InterPro" id="IPR007016">
    <property type="entry name" value="O-antigen_ligase-rel_domated"/>
</dbReference>
<evidence type="ECO:0000259" key="6">
    <source>
        <dbReference type="Pfam" id="PF04932"/>
    </source>
</evidence>
<keyword evidence="2 5" id="KW-0812">Transmembrane</keyword>
<feature type="transmembrane region" description="Helical" evidence="5">
    <location>
        <begin position="126"/>
        <end position="151"/>
    </location>
</feature>
<organism evidence="7 8">
    <name type="scientific">Marinobacter oulmenensis</name>
    <dbReference type="NCBI Taxonomy" id="643747"/>
    <lineage>
        <taxon>Bacteria</taxon>
        <taxon>Pseudomonadati</taxon>
        <taxon>Pseudomonadota</taxon>
        <taxon>Gammaproteobacteria</taxon>
        <taxon>Pseudomonadales</taxon>
        <taxon>Marinobacteraceae</taxon>
        <taxon>Marinobacter</taxon>
    </lineage>
</organism>
<comment type="subcellular location">
    <subcellularLocation>
        <location evidence="1">Membrane</location>
        <topology evidence="1">Multi-pass membrane protein</topology>
    </subcellularLocation>
</comment>
<feature type="transmembrane region" description="Helical" evidence="5">
    <location>
        <begin position="220"/>
        <end position="238"/>
    </location>
</feature>
<gene>
    <name evidence="7" type="ORF">HNR38_003011</name>
</gene>
<reference evidence="7 8" key="1">
    <citation type="submission" date="2020-08" db="EMBL/GenBank/DDBJ databases">
        <title>Genomic Encyclopedia of Type Strains, Phase IV (KMG-IV): sequencing the most valuable type-strain genomes for metagenomic binning, comparative biology and taxonomic classification.</title>
        <authorList>
            <person name="Goeker M."/>
        </authorList>
    </citation>
    <scope>NUCLEOTIDE SEQUENCE [LARGE SCALE GENOMIC DNA]</scope>
    <source>
        <strain evidence="7 8">DSM 22359</strain>
    </source>
</reference>
<feature type="transmembrane region" description="Helical" evidence="5">
    <location>
        <begin position="71"/>
        <end position="90"/>
    </location>
</feature>
<feature type="transmembrane region" description="Helical" evidence="5">
    <location>
        <begin position="12"/>
        <end position="34"/>
    </location>
</feature>
<feature type="transmembrane region" description="Helical" evidence="5">
    <location>
        <begin position="250"/>
        <end position="272"/>
    </location>
</feature>
<dbReference type="PANTHER" id="PTHR37422:SF13">
    <property type="entry name" value="LIPOPOLYSACCHARIDE BIOSYNTHESIS PROTEIN PA4999-RELATED"/>
    <property type="match status" value="1"/>
</dbReference>
<keyword evidence="8" id="KW-1185">Reference proteome</keyword>
<accession>A0A840U9T0</accession>
<evidence type="ECO:0000256" key="5">
    <source>
        <dbReference type="SAM" id="Phobius"/>
    </source>
</evidence>
<dbReference type="AlphaFoldDB" id="A0A840U9T0"/>
<evidence type="ECO:0000313" key="7">
    <source>
        <dbReference type="EMBL" id="MBB5322504.1"/>
    </source>
</evidence>
<dbReference type="RefSeq" id="WP_183705761.1">
    <property type="nucleotide sequence ID" value="NZ_JACHFE010000009.1"/>
</dbReference>
<keyword evidence="3 5" id="KW-1133">Transmembrane helix</keyword>
<sequence>MRSGLRLENAAVGFIALVGLVQVLFSDLLGGGLANYEAQRFFLVFVIGAFSAGFLLVLLSFSHSSYLRTAYILGPVSVMSLGFLIASYPFRMQQHSWVEPGMYALFFFGACITGAALSARGQVKSYCVLYISGLSMLCAFYGLASINIYLFATFDGVSDLVDYIPWGFVNIRYWSHVATWCLPIVPLSLLIGPLRQSALWKAFVILGCGFWWWILIISAARGSILGIVFSMFLVFLLFGRSSIPWLKAMFAIFLSGGVIWVVLSLLIPFVFFDGAGNLNLDEMKLKSSGRITLFSEAWKMSMENFPFGMGPQAWIAHDPITSAYENGPKFGHPHNMYLMWAAEYGWIMILLMLALVLSVIRFFWLSRASLLSSGDSEGQALLVGFTASVSAALFHAGVSAVFMAPGSMLVGFFVLIGFWALVTPASPEFPKPVYPRALWRSKRLLGVFLAGVMSIFIFMWWWEVYSYYGTMRADQRYYYEELREGAKPRFWLHGSYPRG</sequence>
<keyword evidence="4 5" id="KW-0472">Membrane</keyword>
<evidence type="ECO:0000256" key="1">
    <source>
        <dbReference type="ARBA" id="ARBA00004141"/>
    </source>
</evidence>
<dbReference type="PANTHER" id="PTHR37422">
    <property type="entry name" value="TEICHURONIC ACID BIOSYNTHESIS PROTEIN TUAE"/>
    <property type="match status" value="1"/>
</dbReference>
<feature type="transmembrane region" description="Helical" evidence="5">
    <location>
        <begin position="443"/>
        <end position="462"/>
    </location>
</feature>
<comment type="caution">
    <text evidence="7">The sequence shown here is derived from an EMBL/GenBank/DDBJ whole genome shotgun (WGS) entry which is preliminary data.</text>
</comment>
<feature type="transmembrane region" description="Helical" evidence="5">
    <location>
        <begin position="198"/>
        <end position="214"/>
    </location>
</feature>
<feature type="domain" description="O-antigen ligase-related" evidence="6">
    <location>
        <begin position="212"/>
        <end position="352"/>
    </location>
</feature>
<keyword evidence="7" id="KW-0436">Ligase</keyword>
<proteinExistence type="predicted"/>
<dbReference type="Proteomes" id="UP000591735">
    <property type="component" value="Unassembled WGS sequence"/>
</dbReference>
<dbReference type="EMBL" id="JACHFE010000009">
    <property type="protein sequence ID" value="MBB5322504.1"/>
    <property type="molecule type" value="Genomic_DNA"/>
</dbReference>
<feature type="transmembrane region" description="Helical" evidence="5">
    <location>
        <begin position="40"/>
        <end position="59"/>
    </location>
</feature>